<keyword evidence="4" id="KW-0032">Aminotransferase</keyword>
<proteinExistence type="inferred from homology"/>
<protein>
    <submittedName>
        <fullName evidence="8">Tryptophan aminotransferase-related protein 1-like</fullName>
    </submittedName>
</protein>
<dbReference type="Gene3D" id="3.90.1150.10">
    <property type="entry name" value="Aspartate Aminotransferase, domain 1"/>
    <property type="match status" value="1"/>
</dbReference>
<comment type="cofactor">
    <cofactor evidence="1">
        <name>pyridoxal 5'-phosphate</name>
        <dbReference type="ChEBI" id="CHEBI:597326"/>
    </cofactor>
</comment>
<reference evidence="7" key="1">
    <citation type="journal article" date="2013" name="Nat. Biotechnol.">
        <title>Draft genome sequence of chickpea (Cicer arietinum) provides a resource for trait improvement.</title>
        <authorList>
            <person name="Varshney R.K."/>
            <person name="Song C."/>
            <person name="Saxena R.K."/>
            <person name="Azam S."/>
            <person name="Yu S."/>
            <person name="Sharpe A.G."/>
            <person name="Cannon S."/>
            <person name="Baek J."/>
            <person name="Rosen B.D."/>
            <person name="Tar'an B."/>
            <person name="Millan T."/>
            <person name="Zhang X."/>
            <person name="Ramsay L.D."/>
            <person name="Iwata A."/>
            <person name="Wang Y."/>
            <person name="Nelson W."/>
            <person name="Farmer A.D."/>
            <person name="Gaur P.M."/>
            <person name="Soderlund C."/>
            <person name="Penmetsa R.V."/>
            <person name="Xu C."/>
            <person name="Bharti A.K."/>
            <person name="He W."/>
            <person name="Winter P."/>
            <person name="Zhao S."/>
            <person name="Hane J.K."/>
            <person name="Carrasquilla-Garcia N."/>
            <person name="Condie J.A."/>
            <person name="Upadhyaya H.D."/>
            <person name="Luo M.C."/>
            <person name="Thudi M."/>
            <person name="Gowda C.L."/>
            <person name="Singh N.P."/>
            <person name="Lichtenzveig J."/>
            <person name="Gali K.K."/>
            <person name="Rubio J."/>
            <person name="Nadarajan N."/>
            <person name="Dolezel J."/>
            <person name="Bansal K.C."/>
            <person name="Xu X."/>
            <person name="Edwards D."/>
            <person name="Zhang G."/>
            <person name="Kahl G."/>
            <person name="Gil J."/>
            <person name="Singh K.B."/>
            <person name="Datta S.K."/>
            <person name="Jackson S.A."/>
            <person name="Wang J."/>
            <person name="Cook D.R."/>
        </authorList>
    </citation>
    <scope>NUCLEOTIDE SEQUENCE [LARGE SCALE GENOMIC DNA]</scope>
    <source>
        <strain evidence="7">cv. CDC Frontier</strain>
    </source>
</reference>
<evidence type="ECO:0000256" key="1">
    <source>
        <dbReference type="ARBA" id="ARBA00001933"/>
    </source>
</evidence>
<dbReference type="InterPro" id="IPR050478">
    <property type="entry name" value="Ethylene_sulfur-biosynth"/>
</dbReference>
<dbReference type="InterPro" id="IPR015422">
    <property type="entry name" value="PyrdxlP-dep_Trfase_small"/>
</dbReference>
<dbReference type="GO" id="GO:0016846">
    <property type="term" value="F:carbon-sulfur lyase activity"/>
    <property type="evidence" value="ECO:0007669"/>
    <property type="project" value="InterPro"/>
</dbReference>
<dbReference type="STRING" id="3827.A0A3Q7X2Q9"/>
<feature type="domain" description="Alliinase C-terminal" evidence="6">
    <location>
        <begin position="30"/>
        <end position="390"/>
    </location>
</feature>
<keyword evidence="7" id="KW-1185">Reference proteome</keyword>
<dbReference type="GO" id="GO:0006520">
    <property type="term" value="P:amino acid metabolic process"/>
    <property type="evidence" value="ECO:0007669"/>
    <property type="project" value="TreeGrafter"/>
</dbReference>
<keyword evidence="4" id="KW-0808">Transferase</keyword>
<evidence type="ECO:0000313" key="7">
    <source>
        <dbReference type="Proteomes" id="UP000087171"/>
    </source>
</evidence>
<dbReference type="PANTHER" id="PTHR43795:SF15">
    <property type="entry name" value="TRYPTOPHAN AMINOTRANSFERASE-RELATED PROTEIN 1"/>
    <property type="match status" value="1"/>
</dbReference>
<dbReference type="PANTHER" id="PTHR43795">
    <property type="entry name" value="BIFUNCTIONAL ASPARTATE AMINOTRANSFERASE AND GLUTAMATE/ASPARTATE-PREPHENATE AMINOTRANSFERASE-RELATED"/>
    <property type="match status" value="1"/>
</dbReference>
<dbReference type="Gene3D" id="3.40.640.10">
    <property type="entry name" value="Type I PLP-dependent aspartate aminotransferase-like (Major domain)"/>
    <property type="match status" value="1"/>
</dbReference>
<reference evidence="8" key="2">
    <citation type="submission" date="2025-08" db="UniProtKB">
        <authorList>
            <consortium name="RefSeq"/>
        </authorList>
    </citation>
    <scope>IDENTIFICATION</scope>
    <source>
        <tissue evidence="8">Etiolated seedlings</tissue>
    </source>
</reference>
<evidence type="ECO:0000256" key="2">
    <source>
        <dbReference type="ARBA" id="ARBA00006312"/>
    </source>
</evidence>
<dbReference type="InterPro" id="IPR037029">
    <property type="entry name" value="Alliinase_N_sf"/>
</dbReference>
<dbReference type="KEGG" id="cam:101489241"/>
<evidence type="ECO:0000259" key="6">
    <source>
        <dbReference type="Pfam" id="PF04864"/>
    </source>
</evidence>
<dbReference type="Gene3D" id="2.10.25.30">
    <property type="entry name" value="EGF-like, alliinase"/>
    <property type="match status" value="1"/>
</dbReference>
<dbReference type="CDD" id="cd00609">
    <property type="entry name" value="AAT_like"/>
    <property type="match status" value="1"/>
</dbReference>
<comment type="similarity">
    <text evidence="2">Belongs to the alliinase family.</text>
</comment>
<dbReference type="PaxDb" id="3827-XP_004489812.1"/>
<evidence type="ECO:0000256" key="3">
    <source>
        <dbReference type="ARBA" id="ARBA00011738"/>
    </source>
</evidence>
<sequence length="393" mass="44369">MVVASNGSSPLVYSNGTKVPQSTLSSDSVVNVEKGDPMIFSPYWEKMNDECTVVIKAQELMSYVCDENSLCFYMLPQMRDAILRIHNVVGNAVTKDNYIVLGTGSSQLYHAALYALSPSQPPNHPINVVAAAPYYSEYPDATEVLQSRLFKWSGDANTYNKNEPYIELVTSPNNPDGAMRTPVVKSKAQGKIIYDLAYYWPQFTPITHQLNHDLMLFTLSKSTGHAGSRIGWAIVKDIEVAKNMIKFMRLSSVGVSRESQIRATKLLEVICDSYQNLKSIKSELFFSHSKRLMKERWEKFKGVIEQSNVFTLVKNPIAYCNFTKETSESYPAFAWLKSAEGIKDGEKYLEKFNICTRGGERFGVDAKYVRISMISTDGEFNELLRRLLKVKRG</sequence>
<comment type="subunit">
    <text evidence="3">Homodimer.</text>
</comment>
<evidence type="ECO:0000256" key="5">
    <source>
        <dbReference type="ARBA" id="ARBA00022898"/>
    </source>
</evidence>
<dbReference type="InterPro" id="IPR015421">
    <property type="entry name" value="PyrdxlP-dep_Trfase_major"/>
</dbReference>
<gene>
    <name evidence="8" type="primary">LOC101489241</name>
</gene>
<dbReference type="GO" id="GO:0008483">
    <property type="term" value="F:transaminase activity"/>
    <property type="evidence" value="ECO:0007669"/>
    <property type="project" value="UniProtKB-KW"/>
</dbReference>
<dbReference type="RefSeq" id="XP_027188019.1">
    <property type="nucleotide sequence ID" value="XM_027332218.1"/>
</dbReference>
<evidence type="ECO:0000256" key="4">
    <source>
        <dbReference type="ARBA" id="ARBA00022576"/>
    </source>
</evidence>
<dbReference type="InterPro" id="IPR015424">
    <property type="entry name" value="PyrdxlP-dep_Trfase"/>
</dbReference>
<dbReference type="SUPFAM" id="SSF53383">
    <property type="entry name" value="PLP-dependent transferases"/>
    <property type="match status" value="1"/>
</dbReference>
<accession>A0A3Q7X2Q9</accession>
<organism evidence="7 8">
    <name type="scientific">Cicer arietinum</name>
    <name type="common">Chickpea</name>
    <name type="synonym">Garbanzo</name>
    <dbReference type="NCBI Taxonomy" id="3827"/>
    <lineage>
        <taxon>Eukaryota</taxon>
        <taxon>Viridiplantae</taxon>
        <taxon>Streptophyta</taxon>
        <taxon>Embryophyta</taxon>
        <taxon>Tracheophyta</taxon>
        <taxon>Spermatophyta</taxon>
        <taxon>Magnoliopsida</taxon>
        <taxon>eudicotyledons</taxon>
        <taxon>Gunneridae</taxon>
        <taxon>Pentapetalae</taxon>
        <taxon>rosids</taxon>
        <taxon>fabids</taxon>
        <taxon>Fabales</taxon>
        <taxon>Fabaceae</taxon>
        <taxon>Papilionoideae</taxon>
        <taxon>50 kb inversion clade</taxon>
        <taxon>NPAAA clade</taxon>
        <taxon>Hologalegina</taxon>
        <taxon>IRL clade</taxon>
        <taxon>Cicereae</taxon>
        <taxon>Cicer</taxon>
    </lineage>
</organism>
<evidence type="ECO:0000313" key="8">
    <source>
        <dbReference type="RefSeq" id="XP_027188019.1"/>
    </source>
</evidence>
<dbReference type="GeneID" id="101489241"/>
<dbReference type="Proteomes" id="UP000087171">
    <property type="component" value="Chromosome Ca2"/>
</dbReference>
<name>A0A3Q7X2Q9_CICAR</name>
<dbReference type="AlphaFoldDB" id="A0A3Q7X2Q9"/>
<dbReference type="OrthoDB" id="1633118at2759"/>
<keyword evidence="5" id="KW-0663">Pyridoxal phosphate</keyword>
<dbReference type="Pfam" id="PF04864">
    <property type="entry name" value="Alliinase_C"/>
    <property type="match status" value="1"/>
</dbReference>
<dbReference type="InterPro" id="IPR006948">
    <property type="entry name" value="Alliinase_C"/>
</dbReference>